<evidence type="ECO:0000313" key="7">
    <source>
        <dbReference type="Proteomes" id="UP000070121"/>
    </source>
</evidence>
<comment type="caution">
    <text evidence="6">The sequence shown here is derived from an EMBL/GenBank/DDBJ whole genome shotgun (WGS) entry which is preliminary data.</text>
</comment>
<dbReference type="GO" id="GO:0016491">
    <property type="term" value="F:oxidoreductase activity"/>
    <property type="evidence" value="ECO:0007669"/>
    <property type="project" value="UniProtKB-KW"/>
</dbReference>
<dbReference type="EMBL" id="JFFI01002207">
    <property type="protein sequence ID" value="KXH39807.1"/>
    <property type="molecule type" value="Genomic_DNA"/>
</dbReference>
<keyword evidence="2" id="KW-0285">Flavoprotein</keyword>
<proteinExistence type="inferred from homology"/>
<dbReference type="OrthoDB" id="2151789at2759"/>
<evidence type="ECO:0000256" key="3">
    <source>
        <dbReference type="ARBA" id="ARBA00022827"/>
    </source>
</evidence>
<dbReference type="InterPro" id="IPR036318">
    <property type="entry name" value="FAD-bd_PCMH-like_sf"/>
</dbReference>
<evidence type="ECO:0000259" key="5">
    <source>
        <dbReference type="PROSITE" id="PS51387"/>
    </source>
</evidence>
<evidence type="ECO:0000256" key="2">
    <source>
        <dbReference type="ARBA" id="ARBA00022630"/>
    </source>
</evidence>
<name>A0A135SVF5_9PEZI</name>
<evidence type="ECO:0000313" key="6">
    <source>
        <dbReference type="EMBL" id="KXH39807.1"/>
    </source>
</evidence>
<keyword evidence="3" id="KW-0274">FAD</keyword>
<dbReference type="PANTHER" id="PTHR42973:SF53">
    <property type="entry name" value="FAD-BINDING PCMH-TYPE DOMAIN-CONTAINING PROTEIN-RELATED"/>
    <property type="match status" value="1"/>
</dbReference>
<dbReference type="GO" id="GO:0071949">
    <property type="term" value="F:FAD binding"/>
    <property type="evidence" value="ECO:0007669"/>
    <property type="project" value="InterPro"/>
</dbReference>
<reference evidence="6 7" key="1">
    <citation type="submission" date="2014-02" db="EMBL/GenBank/DDBJ databases">
        <title>The genome sequence of Colletotrichum salicis CBS 607.94.</title>
        <authorList>
            <person name="Baroncelli R."/>
            <person name="Thon M.R."/>
        </authorList>
    </citation>
    <scope>NUCLEOTIDE SEQUENCE [LARGE SCALE GENOMIC DNA]</scope>
    <source>
        <strain evidence="6 7">CBS 607.94</strain>
    </source>
</reference>
<evidence type="ECO:0000256" key="4">
    <source>
        <dbReference type="ARBA" id="ARBA00023002"/>
    </source>
</evidence>
<dbReference type="InterPro" id="IPR050416">
    <property type="entry name" value="FAD-linked_Oxidoreductase"/>
</dbReference>
<dbReference type="Proteomes" id="UP000070121">
    <property type="component" value="Unassembled WGS sequence"/>
</dbReference>
<dbReference type="Gene3D" id="3.30.465.10">
    <property type="match status" value="1"/>
</dbReference>
<accession>A0A135SVF5</accession>
<feature type="domain" description="FAD-binding PCMH-type" evidence="5">
    <location>
        <begin position="1"/>
        <end position="142"/>
    </location>
</feature>
<evidence type="ECO:0000256" key="1">
    <source>
        <dbReference type="ARBA" id="ARBA00005466"/>
    </source>
</evidence>
<keyword evidence="7" id="KW-1185">Reference proteome</keyword>
<dbReference type="InterPro" id="IPR006094">
    <property type="entry name" value="Oxid_FAD_bind_N"/>
</dbReference>
<comment type="similarity">
    <text evidence="1">Belongs to the oxygen-dependent FAD-linked oxidoreductase family.</text>
</comment>
<dbReference type="InterPro" id="IPR016169">
    <property type="entry name" value="FAD-bd_PCMH_sub2"/>
</dbReference>
<organism evidence="6 7">
    <name type="scientific">Colletotrichum salicis</name>
    <dbReference type="NCBI Taxonomy" id="1209931"/>
    <lineage>
        <taxon>Eukaryota</taxon>
        <taxon>Fungi</taxon>
        <taxon>Dikarya</taxon>
        <taxon>Ascomycota</taxon>
        <taxon>Pezizomycotina</taxon>
        <taxon>Sordariomycetes</taxon>
        <taxon>Hypocreomycetidae</taxon>
        <taxon>Glomerellales</taxon>
        <taxon>Glomerellaceae</taxon>
        <taxon>Colletotrichum</taxon>
        <taxon>Colletotrichum acutatum species complex</taxon>
    </lineage>
</organism>
<dbReference type="AlphaFoldDB" id="A0A135SVF5"/>
<dbReference type="SUPFAM" id="SSF56176">
    <property type="entry name" value="FAD-binding/transporter-associated domain-like"/>
    <property type="match status" value="1"/>
</dbReference>
<dbReference type="STRING" id="1209931.A0A135SVF5"/>
<dbReference type="PANTHER" id="PTHR42973">
    <property type="entry name" value="BINDING OXIDOREDUCTASE, PUTATIVE (AFU_ORTHOLOGUE AFUA_1G17690)-RELATED"/>
    <property type="match status" value="1"/>
</dbReference>
<dbReference type="InterPro" id="IPR016166">
    <property type="entry name" value="FAD-bd_PCMH"/>
</dbReference>
<keyword evidence="4" id="KW-0560">Oxidoreductase</keyword>
<sequence>MPIRGGGHMTWAGDSNIGEGVTIDISLVNQVEYSSETKVASIGAGALWRDVYSALEPFGTTAPGGRTSTVGVAGFLTGGGNNFLSADVGLGCDNVVNFEVVLASGETVNANRETHSDLHKALKGGSSNFGIVTFYPLNTTEQHIAAYVKWVGNIPNYTKGSAVTFCAYTPTAGTVVSAALHDTSDSEWAPAYKDFQTIGPQIANTLRHDKRGGNVIGTEREAEDAILFQMQHMVRSASAEKEARKQLVAMRQEMKDFYISEGVNVEWEYLGYADGLQDPLSTYGQENIQFLKEVATKYDPHQVFQKRVPGRFKISKVDLI</sequence>
<gene>
    <name evidence="6" type="ORF">CSAL01_12791</name>
</gene>
<protein>
    <submittedName>
        <fullName evidence="6">6-hydroxy-D-nicotine oxidase</fullName>
    </submittedName>
</protein>
<dbReference type="PROSITE" id="PS51387">
    <property type="entry name" value="FAD_PCMH"/>
    <property type="match status" value="1"/>
</dbReference>
<dbReference type="Pfam" id="PF01565">
    <property type="entry name" value="FAD_binding_4"/>
    <property type="match status" value="1"/>
</dbReference>